<dbReference type="GO" id="GO:0000050">
    <property type="term" value="P:urea cycle"/>
    <property type="evidence" value="ECO:0007669"/>
    <property type="project" value="TreeGrafter"/>
</dbReference>
<comment type="caution">
    <text evidence="9">The sequence shown here is derived from an EMBL/GenBank/DDBJ whole genome shotgun (WGS) entry which is preliminary data.</text>
</comment>
<dbReference type="AlphaFoldDB" id="A0A2M8KDJ1"/>
<dbReference type="GO" id="GO:0005524">
    <property type="term" value="F:ATP binding"/>
    <property type="evidence" value="ECO:0007669"/>
    <property type="project" value="UniProtKB-KW"/>
</dbReference>
<evidence type="ECO:0000256" key="6">
    <source>
        <dbReference type="ARBA" id="ARBA00022741"/>
    </source>
</evidence>
<reference evidence="10" key="1">
    <citation type="submission" date="2017-09" db="EMBL/GenBank/DDBJ databases">
        <title>Depth-based differentiation of microbial function through sediment-hosted aquifers and enrichment of novel symbionts in the deep terrestrial subsurface.</title>
        <authorList>
            <person name="Probst A.J."/>
            <person name="Ladd B."/>
            <person name="Jarett J.K."/>
            <person name="Geller-Mcgrath D.E."/>
            <person name="Sieber C.M.K."/>
            <person name="Emerson J.B."/>
            <person name="Anantharaman K."/>
            <person name="Thomas B.C."/>
            <person name="Malmstrom R."/>
            <person name="Stieglmeier M."/>
            <person name="Klingl A."/>
            <person name="Woyke T."/>
            <person name="Ryan C.M."/>
            <person name="Banfield J.F."/>
        </authorList>
    </citation>
    <scope>NUCLEOTIDE SEQUENCE [LARGE SCALE GENOMIC DNA]</scope>
</reference>
<evidence type="ECO:0000313" key="10">
    <source>
        <dbReference type="Proteomes" id="UP000231450"/>
    </source>
</evidence>
<evidence type="ECO:0000256" key="1">
    <source>
        <dbReference type="ARBA" id="ARBA00004967"/>
    </source>
</evidence>
<gene>
    <name evidence="9" type="ORF">COU81_03305</name>
</gene>
<dbReference type="GO" id="GO:0006526">
    <property type="term" value="P:L-arginine biosynthetic process"/>
    <property type="evidence" value="ECO:0007669"/>
    <property type="project" value="UniProtKB-UniPathway"/>
</dbReference>
<dbReference type="EMBL" id="PFDW01000068">
    <property type="protein sequence ID" value="PJE57963.1"/>
    <property type="molecule type" value="Genomic_DNA"/>
</dbReference>
<evidence type="ECO:0000256" key="2">
    <source>
        <dbReference type="ARBA" id="ARBA00012286"/>
    </source>
</evidence>
<dbReference type="GO" id="GO:0004055">
    <property type="term" value="F:argininosuccinate synthase activity"/>
    <property type="evidence" value="ECO:0007669"/>
    <property type="project" value="UniProtKB-EC"/>
</dbReference>
<keyword evidence="6" id="KW-0547">Nucleotide-binding</keyword>
<evidence type="ECO:0000256" key="4">
    <source>
        <dbReference type="ARBA" id="ARBA00022598"/>
    </source>
</evidence>
<keyword evidence="5" id="KW-0028">Amino-acid biosynthesis</keyword>
<dbReference type="PANTHER" id="PTHR11587">
    <property type="entry name" value="ARGININOSUCCINATE SYNTHASE"/>
    <property type="match status" value="1"/>
</dbReference>
<comment type="pathway">
    <text evidence="1">Amino-acid biosynthesis; L-arginine biosynthesis; L-arginine from L-ornithine and carbamoyl phosphate: step 2/3.</text>
</comment>
<keyword evidence="3" id="KW-0055">Arginine biosynthesis</keyword>
<dbReference type="InterPro" id="IPR048268">
    <property type="entry name" value="Arginosuc_syn_C"/>
</dbReference>
<evidence type="ECO:0000256" key="7">
    <source>
        <dbReference type="ARBA" id="ARBA00022840"/>
    </source>
</evidence>
<dbReference type="InterPro" id="IPR001518">
    <property type="entry name" value="Arginosuc_synth"/>
</dbReference>
<dbReference type="Proteomes" id="UP000231450">
    <property type="component" value="Unassembled WGS sequence"/>
</dbReference>
<dbReference type="InterPro" id="IPR024074">
    <property type="entry name" value="AS_cat/multimer_dom_body"/>
</dbReference>
<dbReference type="Gene3D" id="3.90.1260.10">
    <property type="entry name" value="Argininosuccinate synthetase, chain A, domain 2"/>
    <property type="match status" value="1"/>
</dbReference>
<evidence type="ECO:0000259" key="8">
    <source>
        <dbReference type="Pfam" id="PF20979"/>
    </source>
</evidence>
<organism evidence="9 10">
    <name type="scientific">Candidatus Portnoybacteria bacterium CG10_big_fil_rev_8_21_14_0_10_36_7</name>
    <dbReference type="NCBI Taxonomy" id="1974812"/>
    <lineage>
        <taxon>Bacteria</taxon>
        <taxon>Candidatus Portnoyibacteriota</taxon>
    </lineage>
</organism>
<proteinExistence type="predicted"/>
<dbReference type="GO" id="GO:0005737">
    <property type="term" value="C:cytoplasm"/>
    <property type="evidence" value="ECO:0007669"/>
    <property type="project" value="TreeGrafter"/>
</dbReference>
<sequence>LCYGALWFDPVMQAINAFNDHVNKKIEGEVTIKLYKGQATVVAMKSRYGLDHTSFNNTEGYGFNVNASAGFTEIYSLQMRLANQPKR</sequence>
<dbReference type="Pfam" id="PF20979">
    <property type="entry name" value="Arginosuc_syn_C"/>
    <property type="match status" value="1"/>
</dbReference>
<dbReference type="PANTHER" id="PTHR11587:SF2">
    <property type="entry name" value="ARGININOSUCCINATE SYNTHASE"/>
    <property type="match status" value="1"/>
</dbReference>
<dbReference type="UniPathway" id="UPA00068">
    <property type="reaction ID" value="UER00113"/>
</dbReference>
<keyword evidence="4" id="KW-0436">Ligase</keyword>
<keyword evidence="7" id="KW-0067">ATP-binding</keyword>
<name>A0A2M8KDJ1_9BACT</name>
<dbReference type="EC" id="6.3.4.5" evidence="2"/>
<feature type="domain" description="Arginosuccinate synthase C-terminal" evidence="8">
    <location>
        <begin position="1"/>
        <end position="81"/>
    </location>
</feature>
<evidence type="ECO:0000256" key="3">
    <source>
        <dbReference type="ARBA" id="ARBA00022571"/>
    </source>
</evidence>
<dbReference type="GO" id="GO:0000053">
    <property type="term" value="P:argininosuccinate metabolic process"/>
    <property type="evidence" value="ECO:0007669"/>
    <property type="project" value="TreeGrafter"/>
</dbReference>
<evidence type="ECO:0000313" key="9">
    <source>
        <dbReference type="EMBL" id="PJE57963.1"/>
    </source>
</evidence>
<protein>
    <recommendedName>
        <fullName evidence="2">argininosuccinate synthase</fullName>
        <ecNumber evidence="2">6.3.4.5</ecNumber>
    </recommendedName>
</protein>
<evidence type="ECO:0000256" key="5">
    <source>
        <dbReference type="ARBA" id="ARBA00022605"/>
    </source>
</evidence>
<accession>A0A2M8KDJ1</accession>
<feature type="non-terminal residue" evidence="9">
    <location>
        <position position="1"/>
    </location>
</feature>
<dbReference type="SUPFAM" id="SSF69864">
    <property type="entry name" value="Argininosuccinate synthetase, C-terminal domain"/>
    <property type="match status" value="1"/>
</dbReference>